<evidence type="ECO:0000313" key="3">
    <source>
        <dbReference type="Proteomes" id="UP000270678"/>
    </source>
</evidence>
<accession>A0A3S9UYZ6</accession>
<dbReference type="AlphaFoldDB" id="A0A3S9UYZ6"/>
<protein>
    <recommendedName>
        <fullName evidence="1">VOC domain-containing protein</fullName>
    </recommendedName>
</protein>
<evidence type="ECO:0000259" key="1">
    <source>
        <dbReference type="PROSITE" id="PS51819"/>
    </source>
</evidence>
<dbReference type="PROSITE" id="PS51819">
    <property type="entry name" value="VOC"/>
    <property type="match status" value="1"/>
</dbReference>
<reference evidence="3" key="1">
    <citation type="submission" date="2018-12" db="EMBL/GenBank/DDBJ databases">
        <title>Complete genome sequence of Paenibacillus sp. MBLB1234.</title>
        <authorList>
            <person name="Nam Y.-D."/>
            <person name="Kang J."/>
            <person name="Chung W.-H."/>
            <person name="Park Y.S."/>
        </authorList>
    </citation>
    <scope>NUCLEOTIDE SEQUENCE [LARGE SCALE GENOMIC DNA]</scope>
    <source>
        <strain evidence="3">MBLB1234</strain>
    </source>
</reference>
<sequence length="132" mass="15073">MIRPVESKNPIRSQISSVILWSRNLEKSAERYSRLFNLPSEQQERFGHMHILHLPNGTDVMIDSNGMDNVPIPDKAPPLCFVPADDIDEAAVLIESLGFQIIYGGIIRNEFVSFFNMRDDDFNVITVCQNHK</sequence>
<dbReference type="EMBL" id="CP034346">
    <property type="protein sequence ID" value="AZS15481.1"/>
    <property type="molecule type" value="Genomic_DNA"/>
</dbReference>
<organism evidence="2 3">
    <name type="scientific">Paenibacillus lutimineralis</name>
    <dbReference type="NCBI Taxonomy" id="2707005"/>
    <lineage>
        <taxon>Bacteria</taxon>
        <taxon>Bacillati</taxon>
        <taxon>Bacillota</taxon>
        <taxon>Bacilli</taxon>
        <taxon>Bacillales</taxon>
        <taxon>Paenibacillaceae</taxon>
        <taxon>Paenibacillus</taxon>
    </lineage>
</organism>
<evidence type="ECO:0000313" key="2">
    <source>
        <dbReference type="EMBL" id="AZS15481.1"/>
    </source>
</evidence>
<dbReference type="InterPro" id="IPR029068">
    <property type="entry name" value="Glyas_Bleomycin-R_OHBP_Dase"/>
</dbReference>
<dbReference type="OrthoDB" id="194298at2"/>
<dbReference type="RefSeq" id="WP_126999145.1">
    <property type="nucleotide sequence ID" value="NZ_CP034346.1"/>
</dbReference>
<feature type="domain" description="VOC" evidence="1">
    <location>
        <begin position="14"/>
        <end position="130"/>
    </location>
</feature>
<gene>
    <name evidence="2" type="ORF">EI981_14150</name>
</gene>
<dbReference type="Gene3D" id="3.10.180.10">
    <property type="entry name" value="2,3-Dihydroxybiphenyl 1,2-Dioxygenase, domain 1"/>
    <property type="match status" value="1"/>
</dbReference>
<proteinExistence type="predicted"/>
<keyword evidence="3" id="KW-1185">Reference proteome</keyword>
<dbReference type="InterPro" id="IPR037523">
    <property type="entry name" value="VOC_core"/>
</dbReference>
<name>A0A3S9UYZ6_9BACL</name>
<dbReference type="SUPFAM" id="SSF54593">
    <property type="entry name" value="Glyoxalase/Bleomycin resistance protein/Dihydroxybiphenyl dioxygenase"/>
    <property type="match status" value="1"/>
</dbReference>
<dbReference type="Proteomes" id="UP000270678">
    <property type="component" value="Chromosome"/>
</dbReference>
<dbReference type="KEGG" id="plut:EI981_14150"/>